<keyword evidence="2" id="KW-0238">DNA-binding</keyword>
<dbReference type="SUPFAM" id="SSF46785">
    <property type="entry name" value="Winged helix' DNA-binding domain"/>
    <property type="match status" value="1"/>
</dbReference>
<dbReference type="Pfam" id="PF01047">
    <property type="entry name" value="MarR"/>
    <property type="match status" value="1"/>
</dbReference>
<dbReference type="InterPro" id="IPR000835">
    <property type="entry name" value="HTH_MarR-typ"/>
</dbReference>
<keyword evidence="3" id="KW-0804">Transcription</keyword>
<dbReference type="InterPro" id="IPR036390">
    <property type="entry name" value="WH_DNA-bd_sf"/>
</dbReference>
<organism evidence="5 6">
    <name type="scientific">Methylophaga thiooxydans</name>
    <dbReference type="NCBI Taxonomy" id="392484"/>
    <lineage>
        <taxon>Bacteria</taxon>
        <taxon>Pseudomonadati</taxon>
        <taxon>Pseudomonadota</taxon>
        <taxon>Gammaproteobacteria</taxon>
        <taxon>Thiotrichales</taxon>
        <taxon>Piscirickettsiaceae</taxon>
        <taxon>Methylophaga</taxon>
    </lineage>
</organism>
<dbReference type="PANTHER" id="PTHR42756">
    <property type="entry name" value="TRANSCRIPTIONAL REGULATOR, MARR"/>
    <property type="match status" value="1"/>
</dbReference>
<dbReference type="PRINTS" id="PR00598">
    <property type="entry name" value="HTHMARR"/>
</dbReference>
<accession>A0A0A0BEV1</accession>
<evidence type="ECO:0000256" key="2">
    <source>
        <dbReference type="ARBA" id="ARBA00023125"/>
    </source>
</evidence>
<protein>
    <submittedName>
        <fullName evidence="5">Transcriptional regulator, MarR family</fullName>
    </submittedName>
</protein>
<evidence type="ECO:0000256" key="3">
    <source>
        <dbReference type="ARBA" id="ARBA00023163"/>
    </source>
</evidence>
<gene>
    <name evidence="5" type="ORF">LP43_1615</name>
</gene>
<evidence type="ECO:0000259" key="4">
    <source>
        <dbReference type="PROSITE" id="PS50995"/>
    </source>
</evidence>
<dbReference type="GO" id="GO:0003677">
    <property type="term" value="F:DNA binding"/>
    <property type="evidence" value="ECO:0007669"/>
    <property type="project" value="UniProtKB-KW"/>
</dbReference>
<sequence>MSQQNNDDIDIISDQWQQLGLKADYSALQIIARILRLNKTLEAELGKLHSKFKLNQGEFDVLAALKRSAKADLTPSQLHQAMLLSSGAMTSRLDRLETKQLIVRQHCTKDRRSIKVSLTDAGKQVIDTVYPHHFQLTDQLLSGLTEAEKNQLQRLLKKTMLNIDCRLDTES</sequence>
<evidence type="ECO:0000256" key="1">
    <source>
        <dbReference type="ARBA" id="ARBA00023015"/>
    </source>
</evidence>
<dbReference type="AlphaFoldDB" id="A0A0A0BEV1"/>
<dbReference type="Gene3D" id="1.10.10.10">
    <property type="entry name" value="Winged helix-like DNA-binding domain superfamily/Winged helix DNA-binding domain"/>
    <property type="match status" value="1"/>
</dbReference>
<dbReference type="PROSITE" id="PS50995">
    <property type="entry name" value="HTH_MARR_2"/>
    <property type="match status" value="1"/>
</dbReference>
<reference evidence="5 6" key="1">
    <citation type="submission" date="2014-09" db="EMBL/GenBank/DDBJ databases">
        <authorList>
            <person name="Grob C."/>
            <person name="Taubert M."/>
            <person name="Howat A.M."/>
            <person name="Burns O.J."/>
            <person name="Dixon J.L."/>
            <person name="Chen Y."/>
            <person name="Murrell J.C."/>
        </authorList>
    </citation>
    <scope>NUCLEOTIDE SEQUENCE [LARGE SCALE GENOMIC DNA]</scope>
    <source>
        <strain evidence="5">L4</strain>
    </source>
</reference>
<dbReference type="EMBL" id="JRQD01000004">
    <property type="protein sequence ID" value="KGM06395.1"/>
    <property type="molecule type" value="Genomic_DNA"/>
</dbReference>
<name>A0A0A0BEV1_9GAMM</name>
<evidence type="ECO:0000313" key="5">
    <source>
        <dbReference type="EMBL" id="KGM06395.1"/>
    </source>
</evidence>
<dbReference type="RefSeq" id="WP_036314097.1">
    <property type="nucleotide sequence ID" value="NZ_JRQD01000004.1"/>
</dbReference>
<evidence type="ECO:0000313" key="6">
    <source>
        <dbReference type="Proteomes" id="UP000029999"/>
    </source>
</evidence>
<proteinExistence type="predicted"/>
<feature type="domain" description="HTH marR-type" evidence="4">
    <location>
        <begin position="27"/>
        <end position="161"/>
    </location>
</feature>
<dbReference type="Proteomes" id="UP000029999">
    <property type="component" value="Unassembled WGS sequence"/>
</dbReference>
<comment type="caution">
    <text evidence="5">The sequence shown here is derived from an EMBL/GenBank/DDBJ whole genome shotgun (WGS) entry which is preliminary data.</text>
</comment>
<dbReference type="InterPro" id="IPR036388">
    <property type="entry name" value="WH-like_DNA-bd_sf"/>
</dbReference>
<dbReference type="STRING" id="392484.LP43_1615"/>
<dbReference type="SMART" id="SM00347">
    <property type="entry name" value="HTH_MARR"/>
    <property type="match status" value="1"/>
</dbReference>
<dbReference type="GO" id="GO:0003700">
    <property type="term" value="F:DNA-binding transcription factor activity"/>
    <property type="evidence" value="ECO:0007669"/>
    <property type="project" value="InterPro"/>
</dbReference>
<keyword evidence="1" id="KW-0805">Transcription regulation</keyword>
<dbReference type="PANTHER" id="PTHR42756:SF1">
    <property type="entry name" value="TRANSCRIPTIONAL REPRESSOR OF EMRAB OPERON"/>
    <property type="match status" value="1"/>
</dbReference>